<dbReference type="Pfam" id="PF01820">
    <property type="entry name" value="Dala_Dala_lig_N"/>
    <property type="match status" value="1"/>
</dbReference>
<comment type="pathway">
    <text evidence="13">Cell wall biogenesis; peptidoglycan biosynthesis.</text>
</comment>
<evidence type="ECO:0000313" key="17">
    <source>
        <dbReference type="Proteomes" id="UP000635565"/>
    </source>
</evidence>
<evidence type="ECO:0000256" key="13">
    <source>
        <dbReference type="HAMAP-Rule" id="MF_00047"/>
    </source>
</evidence>
<dbReference type="InterPro" id="IPR013815">
    <property type="entry name" value="ATP_grasp_subdomain_1"/>
</dbReference>
<comment type="caution">
    <text evidence="16">The sequence shown here is derived from an EMBL/GenBank/DDBJ whole genome shotgun (WGS) entry which is preliminary data.</text>
</comment>
<evidence type="ECO:0000256" key="2">
    <source>
        <dbReference type="ARBA" id="ARBA00001946"/>
    </source>
</evidence>
<dbReference type="Gene3D" id="3.30.1490.20">
    <property type="entry name" value="ATP-grasp fold, A domain"/>
    <property type="match status" value="1"/>
</dbReference>
<dbReference type="EC" id="6.3.2.4" evidence="13"/>
<dbReference type="NCBIfam" id="NF002526">
    <property type="entry name" value="PRK01966.1-2"/>
    <property type="match status" value="1"/>
</dbReference>
<dbReference type="PROSITE" id="PS50975">
    <property type="entry name" value="ATP_GRASP"/>
    <property type="match status" value="1"/>
</dbReference>
<accession>A0ABQ3VQ77</accession>
<dbReference type="GO" id="GO:0016874">
    <property type="term" value="F:ligase activity"/>
    <property type="evidence" value="ECO:0007669"/>
    <property type="project" value="UniProtKB-KW"/>
</dbReference>
<keyword evidence="4 13" id="KW-0436">Ligase</keyword>
<dbReference type="NCBIfam" id="NF002378">
    <property type="entry name" value="PRK01372.1"/>
    <property type="match status" value="1"/>
</dbReference>
<dbReference type="PROSITE" id="PS00844">
    <property type="entry name" value="DALA_DALA_LIGASE_2"/>
    <property type="match status" value="1"/>
</dbReference>
<dbReference type="InterPro" id="IPR011095">
    <property type="entry name" value="Dala_Dala_lig_C"/>
</dbReference>
<dbReference type="PANTHER" id="PTHR23132:SF25">
    <property type="entry name" value="D-ALANINE--D-ALANINE LIGASE A"/>
    <property type="match status" value="1"/>
</dbReference>
<gene>
    <name evidence="13" type="primary">ddl</name>
    <name evidence="16" type="ORF">KSZ_60090</name>
</gene>
<keyword evidence="8" id="KW-0460">Magnesium</keyword>
<dbReference type="Gene3D" id="3.30.470.20">
    <property type="entry name" value="ATP-grasp fold, B domain"/>
    <property type="match status" value="1"/>
</dbReference>
<keyword evidence="10 13" id="KW-0573">Peptidoglycan synthesis</keyword>
<dbReference type="RefSeq" id="WP_201365527.1">
    <property type="nucleotide sequence ID" value="NZ_BNJJ01000020.1"/>
</dbReference>
<dbReference type="InterPro" id="IPR005905">
    <property type="entry name" value="D_ala_D_ala"/>
</dbReference>
<comment type="subcellular location">
    <subcellularLocation>
        <location evidence="13">Cytoplasm</location>
    </subcellularLocation>
</comment>
<sequence>MTKKKIRVGIIFGGRSGEHEVSLASAQAVMNNLDPEKYEVVPIGITKSGQWLLGTEPAKLIAAGQSVDRQAEGAEQTFTSVTFTGDPTVGQLIPLEGQQKLGDEGKLDVILPVLHGTYGEDGTLQGLLEMANVPYVGCGVLGAAVGMDKEKMKMIFESAHLPNVKYLVFRRNQWERSPEAILDQIEAQLGYPNFVKPVNLGSSVGINKVHNREELEHAMRVAAEYDRKIIIEQNINCREFECAVLGNDEPLASVIGEVIASNEFYDYNAKYIDNKSQVIIPADIPQQTAEEMRHYAVEAFLALDLSGLSRIDFFIDKDSGKVYINEVNTLPGFTEISMYPKLWEASGIPYAELLDRLIELALERYEDRQRNRTSL</sequence>
<dbReference type="NCBIfam" id="NF002528">
    <property type="entry name" value="PRK01966.1-4"/>
    <property type="match status" value="1"/>
</dbReference>
<evidence type="ECO:0000313" key="16">
    <source>
        <dbReference type="EMBL" id="GHO88003.1"/>
    </source>
</evidence>
<keyword evidence="7 14" id="KW-0067">ATP-binding</keyword>
<comment type="similarity">
    <text evidence="3 13">Belongs to the D-alanine--D-alanine ligase family.</text>
</comment>
<evidence type="ECO:0000256" key="7">
    <source>
        <dbReference type="ARBA" id="ARBA00022840"/>
    </source>
</evidence>
<evidence type="ECO:0000259" key="15">
    <source>
        <dbReference type="PROSITE" id="PS50975"/>
    </source>
</evidence>
<evidence type="ECO:0000256" key="8">
    <source>
        <dbReference type="ARBA" id="ARBA00022842"/>
    </source>
</evidence>
<keyword evidence="5" id="KW-0479">Metal-binding</keyword>
<keyword evidence="17" id="KW-1185">Reference proteome</keyword>
<evidence type="ECO:0000256" key="10">
    <source>
        <dbReference type="ARBA" id="ARBA00022984"/>
    </source>
</evidence>
<dbReference type="EMBL" id="BNJJ01000020">
    <property type="protein sequence ID" value="GHO88003.1"/>
    <property type="molecule type" value="Genomic_DNA"/>
</dbReference>
<dbReference type="HAMAP" id="MF_00047">
    <property type="entry name" value="Dala_Dala_lig"/>
    <property type="match status" value="1"/>
</dbReference>
<evidence type="ECO:0000256" key="5">
    <source>
        <dbReference type="ARBA" id="ARBA00022723"/>
    </source>
</evidence>
<name>A0ABQ3VQ77_9CHLR</name>
<organism evidence="16 17">
    <name type="scientific">Dictyobacter formicarum</name>
    <dbReference type="NCBI Taxonomy" id="2778368"/>
    <lineage>
        <taxon>Bacteria</taxon>
        <taxon>Bacillati</taxon>
        <taxon>Chloroflexota</taxon>
        <taxon>Ktedonobacteria</taxon>
        <taxon>Ktedonobacterales</taxon>
        <taxon>Dictyobacteraceae</taxon>
        <taxon>Dictyobacter</taxon>
    </lineage>
</organism>
<comment type="cofactor">
    <cofactor evidence="1">
        <name>Mn(2+)</name>
        <dbReference type="ChEBI" id="CHEBI:29035"/>
    </cofactor>
</comment>
<dbReference type="InterPro" id="IPR011761">
    <property type="entry name" value="ATP-grasp"/>
</dbReference>
<dbReference type="SUPFAM" id="SSF56059">
    <property type="entry name" value="Glutathione synthetase ATP-binding domain-like"/>
    <property type="match status" value="1"/>
</dbReference>
<dbReference type="InterPro" id="IPR000291">
    <property type="entry name" value="D-Ala_lig_Van_CS"/>
</dbReference>
<comment type="catalytic activity">
    <reaction evidence="13">
        <text>2 D-alanine + ATP = D-alanyl-D-alanine + ADP + phosphate + H(+)</text>
        <dbReference type="Rhea" id="RHEA:11224"/>
        <dbReference type="ChEBI" id="CHEBI:15378"/>
        <dbReference type="ChEBI" id="CHEBI:30616"/>
        <dbReference type="ChEBI" id="CHEBI:43474"/>
        <dbReference type="ChEBI" id="CHEBI:57416"/>
        <dbReference type="ChEBI" id="CHEBI:57822"/>
        <dbReference type="ChEBI" id="CHEBI:456216"/>
        <dbReference type="EC" id="6.3.2.4"/>
    </reaction>
</comment>
<dbReference type="NCBIfam" id="TIGR01205">
    <property type="entry name" value="D_ala_D_alaTIGR"/>
    <property type="match status" value="1"/>
</dbReference>
<evidence type="ECO:0000256" key="3">
    <source>
        <dbReference type="ARBA" id="ARBA00010871"/>
    </source>
</evidence>
<protein>
    <recommendedName>
        <fullName evidence="13">D-alanine--D-alanine ligase</fullName>
        <ecNumber evidence="13">6.3.2.4</ecNumber>
    </recommendedName>
    <alternativeName>
        <fullName evidence="13">D-Ala-D-Ala ligase</fullName>
    </alternativeName>
    <alternativeName>
        <fullName evidence="13">D-alanylalanine synthetase</fullName>
    </alternativeName>
</protein>
<dbReference type="Gene3D" id="3.40.50.20">
    <property type="match status" value="1"/>
</dbReference>
<evidence type="ECO:0000256" key="4">
    <source>
        <dbReference type="ARBA" id="ARBA00022598"/>
    </source>
</evidence>
<comment type="cofactor">
    <cofactor evidence="2">
        <name>Mg(2+)</name>
        <dbReference type="ChEBI" id="CHEBI:18420"/>
    </cofactor>
</comment>
<keyword evidence="13" id="KW-0963">Cytoplasm</keyword>
<comment type="function">
    <text evidence="13">Cell wall formation.</text>
</comment>
<dbReference type="Pfam" id="PF07478">
    <property type="entry name" value="Dala_Dala_lig_C"/>
    <property type="match status" value="1"/>
</dbReference>
<evidence type="ECO:0000256" key="6">
    <source>
        <dbReference type="ARBA" id="ARBA00022741"/>
    </source>
</evidence>
<evidence type="ECO:0000256" key="14">
    <source>
        <dbReference type="PROSITE-ProRule" id="PRU00409"/>
    </source>
</evidence>
<evidence type="ECO:0000256" key="9">
    <source>
        <dbReference type="ARBA" id="ARBA00022960"/>
    </source>
</evidence>
<evidence type="ECO:0000256" key="1">
    <source>
        <dbReference type="ARBA" id="ARBA00001936"/>
    </source>
</evidence>
<keyword evidence="12 13" id="KW-0961">Cell wall biogenesis/degradation</keyword>
<dbReference type="InterPro" id="IPR016185">
    <property type="entry name" value="PreATP-grasp_dom_sf"/>
</dbReference>
<evidence type="ECO:0000256" key="11">
    <source>
        <dbReference type="ARBA" id="ARBA00023211"/>
    </source>
</evidence>
<dbReference type="PIRSF" id="PIRSF039102">
    <property type="entry name" value="Ddl/VanB"/>
    <property type="match status" value="1"/>
</dbReference>
<dbReference type="SUPFAM" id="SSF52440">
    <property type="entry name" value="PreATP-grasp domain"/>
    <property type="match status" value="1"/>
</dbReference>
<dbReference type="Proteomes" id="UP000635565">
    <property type="component" value="Unassembled WGS sequence"/>
</dbReference>
<keyword evidence="11" id="KW-0464">Manganese</keyword>
<dbReference type="PROSITE" id="PS00843">
    <property type="entry name" value="DALA_DALA_LIGASE_1"/>
    <property type="match status" value="1"/>
</dbReference>
<feature type="domain" description="ATP-grasp" evidence="15">
    <location>
        <begin position="153"/>
        <end position="359"/>
    </location>
</feature>
<dbReference type="InterPro" id="IPR011127">
    <property type="entry name" value="Dala_Dala_lig_N"/>
</dbReference>
<reference evidence="16 17" key="1">
    <citation type="journal article" date="2021" name="Int. J. Syst. Evol. Microbiol.">
        <title>Reticulibacter mediterranei gen. nov., sp. nov., within the new family Reticulibacteraceae fam. nov., and Ktedonospora formicarum gen. nov., sp. nov., Ktedonobacter robiniae sp. nov., Dictyobacter formicarum sp. nov. and Dictyobacter arantiisoli sp. nov., belonging to the class Ktedonobacteria.</title>
        <authorList>
            <person name="Yabe S."/>
            <person name="Zheng Y."/>
            <person name="Wang C.M."/>
            <person name="Sakai Y."/>
            <person name="Abe K."/>
            <person name="Yokota A."/>
            <person name="Donadio S."/>
            <person name="Cavaletti L."/>
            <person name="Monciardini P."/>
        </authorList>
    </citation>
    <scope>NUCLEOTIDE SEQUENCE [LARGE SCALE GENOMIC DNA]</scope>
    <source>
        <strain evidence="16 17">SOSP1-9</strain>
    </source>
</reference>
<keyword evidence="9 13" id="KW-0133">Cell shape</keyword>
<dbReference type="PANTHER" id="PTHR23132">
    <property type="entry name" value="D-ALANINE--D-ALANINE LIGASE"/>
    <property type="match status" value="1"/>
</dbReference>
<evidence type="ECO:0000256" key="12">
    <source>
        <dbReference type="ARBA" id="ARBA00023316"/>
    </source>
</evidence>
<proteinExistence type="inferred from homology"/>
<keyword evidence="6 14" id="KW-0547">Nucleotide-binding</keyword>